<accession>A0A1Y2DKA0</accession>
<evidence type="ECO:0000313" key="3">
    <source>
        <dbReference type="Proteomes" id="UP000193689"/>
    </source>
</evidence>
<dbReference type="AlphaFoldDB" id="A0A1Y2DKA0"/>
<gene>
    <name evidence="2" type="ORF">BCR38DRAFT_412565</name>
</gene>
<feature type="compositionally biased region" description="Basic and acidic residues" evidence="1">
    <location>
        <begin position="85"/>
        <end position="120"/>
    </location>
</feature>
<reference evidence="2 3" key="1">
    <citation type="submission" date="2016-07" db="EMBL/GenBank/DDBJ databases">
        <title>Pervasive Adenine N6-methylation of Active Genes in Fungi.</title>
        <authorList>
            <consortium name="DOE Joint Genome Institute"/>
            <person name="Mondo S.J."/>
            <person name="Dannebaum R.O."/>
            <person name="Kuo R.C."/>
            <person name="Labutti K."/>
            <person name="Haridas S."/>
            <person name="Kuo A."/>
            <person name="Salamov A."/>
            <person name="Ahrendt S.R."/>
            <person name="Lipzen A."/>
            <person name="Sullivan W."/>
            <person name="Andreopoulos W.B."/>
            <person name="Clum A."/>
            <person name="Lindquist E."/>
            <person name="Daum C."/>
            <person name="Ramamoorthy G.K."/>
            <person name="Gryganskyi A."/>
            <person name="Culley D."/>
            <person name="Magnuson J.K."/>
            <person name="James T.Y."/>
            <person name="O'Malley M.A."/>
            <person name="Stajich J.E."/>
            <person name="Spatafora J.W."/>
            <person name="Visel A."/>
            <person name="Grigoriev I.V."/>
        </authorList>
    </citation>
    <scope>NUCLEOTIDE SEQUENCE [LARGE SCALE GENOMIC DNA]</scope>
    <source>
        <strain evidence="2 3">CBS 129021</strain>
    </source>
</reference>
<dbReference type="EMBL" id="MCFJ01000013">
    <property type="protein sequence ID" value="ORY59556.1"/>
    <property type="molecule type" value="Genomic_DNA"/>
</dbReference>
<comment type="caution">
    <text evidence="2">The sequence shown here is derived from an EMBL/GenBank/DDBJ whole genome shotgun (WGS) entry which is preliminary data.</text>
</comment>
<evidence type="ECO:0000313" key="2">
    <source>
        <dbReference type="EMBL" id="ORY59556.1"/>
    </source>
</evidence>
<dbReference type="RefSeq" id="XP_040712130.1">
    <property type="nucleotide sequence ID" value="XM_040858716.1"/>
</dbReference>
<feature type="region of interest" description="Disordered" evidence="1">
    <location>
        <begin position="85"/>
        <end position="169"/>
    </location>
</feature>
<name>A0A1Y2DKA0_9PEZI</name>
<dbReference type="InParanoid" id="A0A1Y2DKA0"/>
<keyword evidence="3" id="KW-1185">Reference proteome</keyword>
<organism evidence="2 3">
    <name type="scientific">Pseudomassariella vexata</name>
    <dbReference type="NCBI Taxonomy" id="1141098"/>
    <lineage>
        <taxon>Eukaryota</taxon>
        <taxon>Fungi</taxon>
        <taxon>Dikarya</taxon>
        <taxon>Ascomycota</taxon>
        <taxon>Pezizomycotina</taxon>
        <taxon>Sordariomycetes</taxon>
        <taxon>Xylariomycetidae</taxon>
        <taxon>Amphisphaeriales</taxon>
        <taxon>Pseudomassariaceae</taxon>
        <taxon>Pseudomassariella</taxon>
    </lineage>
</organism>
<proteinExistence type="predicted"/>
<evidence type="ECO:0000256" key="1">
    <source>
        <dbReference type="SAM" id="MobiDB-lite"/>
    </source>
</evidence>
<dbReference type="GeneID" id="63774928"/>
<protein>
    <submittedName>
        <fullName evidence="2">Uncharacterized protein</fullName>
    </submittedName>
</protein>
<sequence>MEISDNRGANFEFSLEARAAIVAVRASGISRKEVVDAFGTSRPQTITDIAGRAKMTKATATKKRIGVSVHLETIKVVIHREDNDRQGEKFTKENSLDGRHVPAFDNEKATESEEGEKTTENADPLSIEEDEKDRDTDVGRVSGPGAYSSGDARPMSRIQILGEESDELASEREALNGFICTPSEDRSLNAGNEKF</sequence>
<dbReference type="Proteomes" id="UP000193689">
    <property type="component" value="Unassembled WGS sequence"/>
</dbReference>